<protein>
    <recommendedName>
        <fullName evidence="5">Late embryogenesis abundant protein LEA-2 subgroup domain-containing protein</fullName>
    </recommendedName>
</protein>
<dbReference type="Proteomes" id="UP001567538">
    <property type="component" value="Unassembled WGS sequence"/>
</dbReference>
<evidence type="ECO:0000256" key="2">
    <source>
        <dbReference type="SAM" id="Phobius"/>
    </source>
</evidence>
<accession>A0ABD1GBH8</accession>
<dbReference type="PANTHER" id="PTHR31852">
    <property type="entry name" value="LATE EMBRYOGENESIS ABUNDANT (LEA) HYDROXYPROLINE-RICH GLYCOPROTEIN FAMILY"/>
    <property type="match status" value="1"/>
</dbReference>
<reference evidence="3 4" key="1">
    <citation type="submission" date="2024-06" db="EMBL/GenBank/DDBJ databases">
        <title>A chromosome level genome sequence of Diviner's sage (Salvia divinorum).</title>
        <authorList>
            <person name="Ford S.A."/>
            <person name="Ro D.-K."/>
            <person name="Ness R.W."/>
            <person name="Phillips M.A."/>
        </authorList>
    </citation>
    <scope>NUCLEOTIDE SEQUENCE [LARGE SCALE GENOMIC DNA]</scope>
    <source>
        <strain evidence="3">SAF-2024a</strain>
        <tissue evidence="3">Leaf</tissue>
    </source>
</reference>
<keyword evidence="2" id="KW-0812">Transmembrane</keyword>
<dbReference type="AlphaFoldDB" id="A0ABD1GBH8"/>
<name>A0ABD1GBH8_SALDI</name>
<feature type="region of interest" description="Disordered" evidence="1">
    <location>
        <begin position="56"/>
        <end position="76"/>
    </location>
</feature>
<proteinExistence type="predicted"/>
<keyword evidence="2" id="KW-0472">Membrane</keyword>
<dbReference type="EMBL" id="JBEAFC010000009">
    <property type="protein sequence ID" value="KAL1540401.1"/>
    <property type="molecule type" value="Genomic_DNA"/>
</dbReference>
<evidence type="ECO:0008006" key="5">
    <source>
        <dbReference type="Google" id="ProtNLM"/>
    </source>
</evidence>
<organism evidence="3 4">
    <name type="scientific">Salvia divinorum</name>
    <name type="common">Maria pastora</name>
    <name type="synonym">Diviner's sage</name>
    <dbReference type="NCBI Taxonomy" id="28513"/>
    <lineage>
        <taxon>Eukaryota</taxon>
        <taxon>Viridiplantae</taxon>
        <taxon>Streptophyta</taxon>
        <taxon>Embryophyta</taxon>
        <taxon>Tracheophyta</taxon>
        <taxon>Spermatophyta</taxon>
        <taxon>Magnoliopsida</taxon>
        <taxon>eudicotyledons</taxon>
        <taxon>Gunneridae</taxon>
        <taxon>Pentapetalae</taxon>
        <taxon>asterids</taxon>
        <taxon>lamiids</taxon>
        <taxon>Lamiales</taxon>
        <taxon>Lamiaceae</taxon>
        <taxon>Nepetoideae</taxon>
        <taxon>Mentheae</taxon>
        <taxon>Salviinae</taxon>
        <taxon>Salvia</taxon>
        <taxon>Salvia subgen. Calosphace</taxon>
    </lineage>
</organism>
<evidence type="ECO:0000313" key="3">
    <source>
        <dbReference type="EMBL" id="KAL1540401.1"/>
    </source>
</evidence>
<comment type="caution">
    <text evidence="3">The sequence shown here is derived from an EMBL/GenBank/DDBJ whole genome shotgun (WGS) entry which is preliminary data.</text>
</comment>
<keyword evidence="2" id="KW-1133">Transmembrane helix</keyword>
<evidence type="ECO:0000256" key="1">
    <source>
        <dbReference type="SAM" id="MobiDB-lite"/>
    </source>
</evidence>
<gene>
    <name evidence="3" type="ORF">AAHA92_24758</name>
</gene>
<evidence type="ECO:0000313" key="4">
    <source>
        <dbReference type="Proteomes" id="UP001567538"/>
    </source>
</evidence>
<feature type="transmembrane region" description="Helical" evidence="2">
    <location>
        <begin position="112"/>
        <end position="133"/>
    </location>
</feature>
<dbReference type="InterPro" id="IPR055301">
    <property type="entry name" value="Lea14-like_2"/>
</dbReference>
<keyword evidence="4" id="KW-1185">Reference proteome</keyword>
<sequence>MQAKTDWEPSPAVYFVQSPSHDGEKTTASLNSTPIVSLSPMGSPCHYSGHGHSAESSISHCTGPEKSGPVPESRKADSDVVLTNWEFDLNHLMEDEEGLCEGDEDRLMRSRFYILAFLFGFFVVFFLFCWILWGVSKYQKPEIKMQSIKFETFIIQAGSDTTGVSTDMISLNSTLKFKYTNIASFFGVHVSSTPISISYSHLQIASGDVKEFYKKRNQEENVRVVVTGDKIPMYGSGAILVSPAGMTDLPVTLKLELKVGSRAHVMGKLVNQRFLNKVECFLDFATTKIGVPISLRNCTYHRS</sequence>